<protein>
    <submittedName>
        <fullName evidence="2">Uncharacterized protein</fullName>
    </submittedName>
</protein>
<feature type="compositionally biased region" description="Polar residues" evidence="1">
    <location>
        <begin position="117"/>
        <end position="131"/>
    </location>
</feature>
<dbReference type="STRING" id="521098.Aaci_2547"/>
<feature type="compositionally biased region" description="Polar residues" evidence="1">
    <location>
        <begin position="530"/>
        <end position="539"/>
    </location>
</feature>
<gene>
    <name evidence="2" type="ordered locus">Aaci_2547</name>
</gene>
<organism evidence="2 3">
    <name type="scientific">Alicyclobacillus acidocaldarius subsp. acidocaldarius (strain ATCC 27009 / DSM 446 / BCRC 14685 / JCM 5260 / KCTC 1825 / NBRC 15652 / NCIMB 11725 / NRRL B-14509 / 104-IA)</name>
    <name type="common">Bacillus acidocaldarius</name>
    <dbReference type="NCBI Taxonomy" id="521098"/>
    <lineage>
        <taxon>Bacteria</taxon>
        <taxon>Bacillati</taxon>
        <taxon>Bacillota</taxon>
        <taxon>Bacilli</taxon>
        <taxon>Bacillales</taxon>
        <taxon>Alicyclobacillaceae</taxon>
        <taxon>Alicyclobacillus</taxon>
    </lineage>
</organism>
<evidence type="ECO:0000313" key="2">
    <source>
        <dbReference type="EMBL" id="ACV59552.1"/>
    </source>
</evidence>
<feature type="region of interest" description="Disordered" evidence="1">
    <location>
        <begin position="356"/>
        <end position="376"/>
    </location>
</feature>
<dbReference type="EMBL" id="CP001727">
    <property type="protein sequence ID" value="ACV59552.1"/>
    <property type="molecule type" value="Genomic_DNA"/>
</dbReference>
<dbReference type="KEGG" id="aac:Aaci_2547"/>
<dbReference type="AlphaFoldDB" id="C8WT37"/>
<dbReference type="Proteomes" id="UP000001917">
    <property type="component" value="Chromosome"/>
</dbReference>
<feature type="compositionally biased region" description="Low complexity" evidence="1">
    <location>
        <begin position="138"/>
        <end position="150"/>
    </location>
</feature>
<proteinExistence type="predicted"/>
<reference evidence="2 3" key="2">
    <citation type="journal article" date="2010" name="Stand. Genomic Sci.">
        <title>Complete genome sequence of Alicyclobacillus acidocaldarius type strain (104-IA).</title>
        <authorList>
            <person name="Mavromatis K."/>
            <person name="Sikorski J."/>
            <person name="Lapidus A."/>
            <person name="Glavina Del Rio T."/>
            <person name="Copeland A."/>
            <person name="Tice H."/>
            <person name="Cheng J.F."/>
            <person name="Lucas S."/>
            <person name="Chen F."/>
            <person name="Nolan M."/>
            <person name="Bruce D."/>
            <person name="Goodwin L."/>
            <person name="Pitluck S."/>
            <person name="Ivanova N."/>
            <person name="Ovchinnikova G."/>
            <person name="Pati A."/>
            <person name="Chen A."/>
            <person name="Palaniappan K."/>
            <person name="Land M."/>
            <person name="Hauser L."/>
            <person name="Chang Y.J."/>
            <person name="Jeffries C.D."/>
            <person name="Chain P."/>
            <person name="Meincke L."/>
            <person name="Sims D."/>
            <person name="Chertkov O."/>
            <person name="Han C."/>
            <person name="Brettin T."/>
            <person name="Detter J.C."/>
            <person name="Wahrenburg C."/>
            <person name="Rohde M."/>
            <person name="Pukall R."/>
            <person name="Goker M."/>
            <person name="Bristow J."/>
            <person name="Eisen J.A."/>
            <person name="Markowitz V."/>
            <person name="Hugenholtz P."/>
            <person name="Klenk H.P."/>
            <person name="Kyrpides N.C."/>
        </authorList>
    </citation>
    <scope>NUCLEOTIDE SEQUENCE [LARGE SCALE GENOMIC DNA]</scope>
    <source>
        <strain evidence="3">ATCC 27009 / DSM 446 / BCRC 14685 / JCM 5260 / KCTC 1825 / NBRC 15652 / NCIMB 11725 / NRRL B-14509 / 104-IA</strain>
    </source>
</reference>
<accession>C8WT37</accession>
<keyword evidence="3" id="KW-1185">Reference proteome</keyword>
<feature type="region of interest" description="Disordered" evidence="1">
    <location>
        <begin position="103"/>
        <end position="193"/>
    </location>
</feature>
<reference evidence="3" key="1">
    <citation type="submission" date="2009-09" db="EMBL/GenBank/DDBJ databases">
        <title>The complete chromosome of Alicyclobacillus acidocaldarius subsp. acidocaldarius DSM 446.</title>
        <authorList>
            <consortium name="US DOE Joint Genome Institute (JGI-PGF)"/>
            <person name="Lucas S."/>
            <person name="Copeland A."/>
            <person name="Lapidus A."/>
            <person name="Glavina del Rio T."/>
            <person name="Dalin E."/>
            <person name="Tice H."/>
            <person name="Bruce D."/>
            <person name="Goodwin L."/>
            <person name="Pitluck S."/>
            <person name="Kyrpides N."/>
            <person name="Mavromatis K."/>
            <person name="Ivanova N."/>
            <person name="Ovchinnikova G."/>
            <person name="Chertkov O."/>
            <person name="Sims D."/>
            <person name="Brettin T."/>
            <person name="Detter J.C."/>
            <person name="Han C."/>
            <person name="Larimer F."/>
            <person name="Land M."/>
            <person name="Hauser L."/>
            <person name="Markowitz V."/>
            <person name="Cheng J.-F."/>
            <person name="Hugenholtz P."/>
            <person name="Woyke T."/>
            <person name="Wu D."/>
            <person name="Pukall R."/>
            <person name="Klenk H.-P."/>
            <person name="Eisen J.A."/>
        </authorList>
    </citation>
    <scope>NUCLEOTIDE SEQUENCE [LARGE SCALE GENOMIC DNA]</scope>
    <source>
        <strain evidence="3">ATCC 27009 / DSM 446 / BCRC 14685 / JCM 5260 / KCTC 1825 / NBRC 15652 / NCIMB 11725 / NRRL B-14509 / 104-IA</strain>
    </source>
</reference>
<feature type="region of interest" description="Disordered" evidence="1">
    <location>
        <begin position="396"/>
        <end position="418"/>
    </location>
</feature>
<dbReference type="HOGENOM" id="CLU_325888_0_0_9"/>
<evidence type="ECO:0000313" key="3">
    <source>
        <dbReference type="Proteomes" id="UP000001917"/>
    </source>
</evidence>
<evidence type="ECO:0000256" key="1">
    <source>
        <dbReference type="SAM" id="MobiDB-lite"/>
    </source>
</evidence>
<feature type="region of interest" description="Disordered" evidence="1">
    <location>
        <begin position="519"/>
        <end position="542"/>
    </location>
</feature>
<name>C8WT37_ALIAD</name>
<sequence length="884" mass="97847">MAALAISERMRNTNKCSDREIQTDVWVRCGMGNEPWVGEIEPEGHTAPGGIGICAGTYISETTEGIEKAHSRCPPARDTWADRIPIFSGPRKAREICAPGRIRMHTAPESPPIDTSPPGSCATSEPSSATSPEKVHNSRSPSRRGFSGSSATCAPSKRNFSRSSEMCRGGRGDPPLPRPSNPAHRPWGDRNLRRSTYFRDHGRHREGAFEMSPGQRYVPQGEMCLLGATESERDMCPGTDPNAHRPRIARDRHPSTHCPGELCNLRAFECNLPGEGAQLKKPVATRILGLQCTLCTLEAKFLSFLRNVQRGGRGDPVLPRPSNPAHRPGVVYPSCPPSVPLCTLWRKRYTAQEARHDAGSRAPVQPVHPRSEISPLHSNTCRGGIRSFLVHRIQHTVPGGSESPAEHIFPRPRKASRRRIRDVPRPEIRAPRGDVSSRGHGSLRDMCRRADRRGTPPRIATNRHIAAPGELCNLRAFECNLPGEGAQLKKPGTTRVLGLQCNLCTLEAKFLLSIPTHAEGEGGSGPSSSIKSNTPSLGDQNLRRSTYFRDHGRHREGAFEMSPGQRYVPQGEMCLLGATESERDMCPGTDPNAHRPRIATNRHIASRELCNLRAFECNLPGEGAQLKKPGTTRVLGLQCNLCTLEAKFLSFLRNVQRGDPVLRRPSNPAHRLWGTDTNRHATPFARRPGECAARRSFRVDISRGNIYPGRYSAHEYLPQRTAPRRGFRARGRYVDICGLVLVRFSITRGGGGGLFKGMRTNVPSCTPLHTHSTFFPSVPRDSKNFSSSCRFGGLTRGRQSILQSRHRVLEGGGVVSRRGGRKHDERRTAGTRTPFNSFLFATAAPLQRVCFQFIAQRCLRQWISISFHSSIQSIEIPRRCTFQP</sequence>